<feature type="region of interest" description="Disordered" evidence="8">
    <location>
        <begin position="328"/>
        <end position="347"/>
    </location>
</feature>
<dbReference type="CDD" id="cd04037">
    <property type="entry name" value="C2E_Ferlin"/>
    <property type="match status" value="1"/>
</dbReference>
<dbReference type="eggNOG" id="KOG1326">
    <property type="taxonomic scope" value="Eukaryota"/>
</dbReference>
<dbReference type="Pfam" id="PF08150">
    <property type="entry name" value="FerB"/>
    <property type="match status" value="1"/>
</dbReference>
<dbReference type="SMART" id="SM00239">
    <property type="entry name" value="C2"/>
    <property type="match status" value="5"/>
</dbReference>
<feature type="domain" description="C2" evidence="10">
    <location>
        <begin position="344"/>
        <end position="474"/>
    </location>
</feature>
<dbReference type="Proteomes" id="UP000011518">
    <property type="component" value="Unassembled WGS sequence"/>
</dbReference>
<dbReference type="CDD" id="cd04018">
    <property type="entry name" value="C2C_Ferlin"/>
    <property type="match status" value="1"/>
</dbReference>
<dbReference type="InterPro" id="IPR037720">
    <property type="entry name" value="C2B_Ferlin"/>
</dbReference>
<dbReference type="Pfam" id="PF16165">
    <property type="entry name" value="Ferlin_C"/>
    <property type="match status" value="1"/>
</dbReference>
<reference evidence="12" key="1">
    <citation type="submission" date="2012-07" db="EMBL/GenBank/DDBJ databases">
        <title>Genome of the Chinese tree shrew, a rising model animal genetically related to primates.</title>
        <authorList>
            <person name="Zhang G."/>
            <person name="Fan Y."/>
            <person name="Yao Y."/>
            <person name="Huang Z."/>
        </authorList>
    </citation>
    <scope>NUCLEOTIDE SEQUENCE [LARGE SCALE GENOMIC DNA]</scope>
</reference>
<dbReference type="Pfam" id="PF22901">
    <property type="entry name" value="dsrm_Ferlin"/>
    <property type="match status" value="1"/>
</dbReference>
<dbReference type="InterPro" id="IPR035892">
    <property type="entry name" value="C2_domain_sf"/>
</dbReference>
<keyword evidence="7 9" id="KW-0472">Membrane</keyword>
<feature type="region of interest" description="Disordered" evidence="8">
    <location>
        <begin position="1318"/>
        <end position="1344"/>
    </location>
</feature>
<dbReference type="GO" id="GO:0046872">
    <property type="term" value="F:metal ion binding"/>
    <property type="evidence" value="ECO:0007669"/>
    <property type="project" value="UniProtKB-KW"/>
</dbReference>
<evidence type="ECO:0000256" key="6">
    <source>
        <dbReference type="ARBA" id="ARBA00022989"/>
    </source>
</evidence>
<keyword evidence="3" id="KW-0479">Metal-binding</keyword>
<dbReference type="InterPro" id="IPR037722">
    <property type="entry name" value="C2C_Ferlin"/>
</dbReference>
<feature type="region of interest" description="Disordered" evidence="8">
    <location>
        <begin position="1943"/>
        <end position="1967"/>
    </location>
</feature>
<dbReference type="PANTHER" id="PTHR12546:SF36">
    <property type="entry name" value="FER-1-LIKE PROTEIN 4"/>
    <property type="match status" value="1"/>
</dbReference>
<dbReference type="SMART" id="SM01201">
    <property type="entry name" value="FerB"/>
    <property type="match status" value="1"/>
</dbReference>
<gene>
    <name evidence="11" type="ORF">TREES_T100008594</name>
</gene>
<feature type="compositionally biased region" description="Basic residues" evidence="8">
    <location>
        <begin position="1950"/>
        <end position="1960"/>
    </location>
</feature>
<proteinExistence type="predicted"/>
<keyword evidence="2 9" id="KW-0812">Transmembrane</keyword>
<comment type="subcellular location">
    <subcellularLocation>
        <location evidence="1">Membrane</location>
        <topology evidence="1">Single-pass membrane protein</topology>
    </subcellularLocation>
</comment>
<feature type="domain" description="C2" evidence="10">
    <location>
        <begin position="1511"/>
        <end position="1630"/>
    </location>
</feature>
<feature type="domain" description="C2" evidence="10">
    <location>
        <begin position="919"/>
        <end position="1048"/>
    </location>
</feature>
<organism evidence="11 12">
    <name type="scientific">Tupaia chinensis</name>
    <name type="common">Chinese tree shrew</name>
    <name type="synonym">Tupaia belangeri chinensis</name>
    <dbReference type="NCBI Taxonomy" id="246437"/>
    <lineage>
        <taxon>Eukaryota</taxon>
        <taxon>Metazoa</taxon>
        <taxon>Chordata</taxon>
        <taxon>Craniata</taxon>
        <taxon>Vertebrata</taxon>
        <taxon>Euteleostomi</taxon>
        <taxon>Mammalia</taxon>
        <taxon>Eutheria</taxon>
        <taxon>Euarchontoglires</taxon>
        <taxon>Scandentia</taxon>
        <taxon>Tupaiidae</taxon>
        <taxon>Tupaia</taxon>
    </lineage>
</organism>
<dbReference type="InterPro" id="IPR055072">
    <property type="entry name" value="Ferlin_DSRM"/>
</dbReference>
<keyword evidence="12" id="KW-1185">Reference proteome</keyword>
<name>L9L3S6_TUPCH</name>
<dbReference type="Pfam" id="PF08151">
    <property type="entry name" value="FerI"/>
    <property type="match status" value="1"/>
</dbReference>
<evidence type="ECO:0000313" key="12">
    <source>
        <dbReference type="Proteomes" id="UP000011518"/>
    </source>
</evidence>
<dbReference type="EMBL" id="KB320526">
    <property type="protein sequence ID" value="ELW69598.1"/>
    <property type="molecule type" value="Genomic_DNA"/>
</dbReference>
<evidence type="ECO:0000256" key="8">
    <source>
        <dbReference type="SAM" id="MobiDB-lite"/>
    </source>
</evidence>
<feature type="domain" description="C2" evidence="10">
    <location>
        <begin position="1096"/>
        <end position="1219"/>
    </location>
</feature>
<dbReference type="SUPFAM" id="SSF49562">
    <property type="entry name" value="C2 domain (Calcium/lipid-binding domain, CaLB)"/>
    <property type="match status" value="6"/>
</dbReference>
<evidence type="ECO:0000256" key="2">
    <source>
        <dbReference type="ARBA" id="ARBA00022692"/>
    </source>
</evidence>
<dbReference type="GO" id="GO:0016020">
    <property type="term" value="C:membrane"/>
    <property type="evidence" value="ECO:0007669"/>
    <property type="project" value="UniProtKB-SubCell"/>
</dbReference>
<dbReference type="InterPro" id="IPR000008">
    <property type="entry name" value="C2_dom"/>
</dbReference>
<keyword evidence="4" id="KW-0677">Repeat</keyword>
<dbReference type="SMART" id="SM01202">
    <property type="entry name" value="FerI"/>
    <property type="match status" value="1"/>
</dbReference>
<dbReference type="CDD" id="cd04011">
    <property type="entry name" value="C2B_Ferlin"/>
    <property type="match status" value="1"/>
</dbReference>
<evidence type="ECO:0000256" key="1">
    <source>
        <dbReference type="ARBA" id="ARBA00004167"/>
    </source>
</evidence>
<dbReference type="PANTHER" id="PTHR12546">
    <property type="entry name" value="FER-1-LIKE"/>
    <property type="match status" value="1"/>
</dbReference>
<keyword evidence="6 9" id="KW-1133">Transmembrane helix</keyword>
<dbReference type="InterPro" id="IPR032362">
    <property type="entry name" value="Ferlin_C"/>
</dbReference>
<dbReference type="InterPro" id="IPR012968">
    <property type="entry name" value="FerIin_dom"/>
</dbReference>
<reference evidence="12" key="2">
    <citation type="journal article" date="2013" name="Nat. Commun.">
        <title>Genome of the Chinese tree shrew.</title>
        <authorList>
            <person name="Fan Y."/>
            <person name="Huang Z.Y."/>
            <person name="Cao C.C."/>
            <person name="Chen C.S."/>
            <person name="Chen Y.X."/>
            <person name="Fan D.D."/>
            <person name="He J."/>
            <person name="Hou H.L."/>
            <person name="Hu L."/>
            <person name="Hu X.T."/>
            <person name="Jiang X.T."/>
            <person name="Lai R."/>
            <person name="Lang Y.S."/>
            <person name="Liang B."/>
            <person name="Liao S.G."/>
            <person name="Mu D."/>
            <person name="Ma Y.Y."/>
            <person name="Niu Y.Y."/>
            <person name="Sun X.Q."/>
            <person name="Xia J.Q."/>
            <person name="Xiao J."/>
            <person name="Xiong Z.Q."/>
            <person name="Xu L."/>
            <person name="Yang L."/>
            <person name="Zhang Y."/>
            <person name="Zhao W."/>
            <person name="Zhao X.D."/>
            <person name="Zheng Y.T."/>
            <person name="Zhou J.M."/>
            <person name="Zhu Y.B."/>
            <person name="Zhang G.J."/>
            <person name="Wang J."/>
            <person name="Yao Y.G."/>
        </authorList>
    </citation>
    <scope>NUCLEOTIDE SEQUENCE [LARGE SCALE GENOMIC DNA]</scope>
</reference>
<dbReference type="CDD" id="cd04017">
    <property type="entry name" value="C2D_Ferlin"/>
    <property type="match status" value="1"/>
</dbReference>
<evidence type="ECO:0000256" key="9">
    <source>
        <dbReference type="SAM" id="Phobius"/>
    </source>
</evidence>
<dbReference type="PROSITE" id="PS50004">
    <property type="entry name" value="C2"/>
    <property type="match status" value="6"/>
</dbReference>
<dbReference type="CDD" id="cd08374">
    <property type="entry name" value="C2F_Ferlin"/>
    <property type="match status" value="1"/>
</dbReference>
<accession>L9L3S6</accession>
<feature type="domain" description="C2" evidence="10">
    <location>
        <begin position="1756"/>
        <end position="1905"/>
    </location>
</feature>
<evidence type="ECO:0000256" key="4">
    <source>
        <dbReference type="ARBA" id="ARBA00022737"/>
    </source>
</evidence>
<feature type="transmembrane region" description="Helical" evidence="9">
    <location>
        <begin position="2036"/>
        <end position="2060"/>
    </location>
</feature>
<dbReference type="InterPro" id="IPR037721">
    <property type="entry name" value="Ferlin"/>
</dbReference>
<evidence type="ECO:0000256" key="3">
    <source>
        <dbReference type="ARBA" id="ARBA00022723"/>
    </source>
</evidence>
<feature type="compositionally biased region" description="Acidic residues" evidence="8">
    <location>
        <begin position="1321"/>
        <end position="1331"/>
    </location>
</feature>
<feature type="domain" description="C2" evidence="10">
    <location>
        <begin position="187"/>
        <end position="302"/>
    </location>
</feature>
<dbReference type="InterPro" id="IPR037723">
    <property type="entry name" value="C2D_Ferlin"/>
</dbReference>
<dbReference type="InParanoid" id="L9L3S6"/>
<dbReference type="Gene3D" id="2.60.40.150">
    <property type="entry name" value="C2 domain"/>
    <property type="match status" value="6"/>
</dbReference>
<dbReference type="InterPro" id="IPR012561">
    <property type="entry name" value="Ferlin_B-domain"/>
</dbReference>
<feature type="compositionally biased region" description="Basic residues" evidence="8">
    <location>
        <begin position="544"/>
        <end position="553"/>
    </location>
</feature>
<dbReference type="GO" id="GO:0007009">
    <property type="term" value="P:plasma membrane organization"/>
    <property type="evidence" value="ECO:0007669"/>
    <property type="project" value="TreeGrafter"/>
</dbReference>
<dbReference type="InterPro" id="IPR037724">
    <property type="entry name" value="C2E_Ferlin"/>
</dbReference>
<evidence type="ECO:0000256" key="5">
    <source>
        <dbReference type="ARBA" id="ARBA00022837"/>
    </source>
</evidence>
<evidence type="ECO:0000313" key="11">
    <source>
        <dbReference type="EMBL" id="ELW69598.1"/>
    </source>
</evidence>
<dbReference type="InterPro" id="IPR037725">
    <property type="entry name" value="C2F_Ferlin"/>
</dbReference>
<dbReference type="Pfam" id="PF00168">
    <property type="entry name" value="C2"/>
    <property type="match status" value="5"/>
</dbReference>
<dbReference type="STRING" id="246437.L9L3S6"/>
<sequence>MALTVCVQRLTGLPGTHERQLFRWPHYGAPLAGERLSVQVVNCSRVFSPRPLGTLVISLQQLQMVGHLVLREALVDENLRVSPIQVELDLKYQPPEGATGAWAEEDFGALIHESSELIIPNVGFRELEPGEVRLERRAVALGRKLVRGLGQPEDEENELELELELELEDEPDVELSGVVFSPLKSRTRGLASGDPFQVSRAQDFQVGVTVLEAQKLVGVNINPYVAVQVGEQRRVTATQRGTNCPFYNEYFLFEFHKTRHHLQDLLLEITTLPFMATRIGTFRMDLGIVFDQPDGHFYQKWAPLHDPRDTRAGTKGFVKVTLSVRARGDLPPPLPSPGPEHSVDIEKPLPLPRRVPAERPWARLRVRVYRADGLPALRPGLLGSLARALHDQRILLDPYVRVSFLGQQGETSVRGETAVPEWNEQLSFVELFPPLTRGLRLQLRDDGPLVDVALATHVLDLRQISHPGRAAGFNPTFGPAWVHLYGSLPSGGLRDGLQSLNEGLGQGIWFRGRLLVAVSMEVFEGRAEPEAPQAPQGSRLSRLTGKKKKKTKRGQTPPGVTQHADASSSGNGPEIPSAMEVEVEELLPLPENALAPCEDFLLFGVLFEATMIDPAVASQPISFEISIGHAGRQEEQLGRGSRAGEGTEAAVVEAQPLLESVVGTQAAVEEHEELGTPAQQPEPMDGSGPYFCLPLRHRKPCVRVWSRWEDHTWRLQSSNCVGKVAERLDQGLQEVEMLQRRPGPSACARLKQTLEELVAGSRQFCRGAERRTMTRPNALDRCRGKLLMHSLNLLAKQGLWLLRGVKQGNMQKKVTLAKKLLAKLRFLAQEPQPPLPDVLVWMLSGRRRVACARIPAQDVLFSVVEEERGRDCGKIQSLLLTAPGAAPGEVCAKLELFLWLGLGKQAKACTSELPLDLLPEPSAGLPHSLCRDDFSYFQLRAHLYQARGVLAADDSGLSDPFARVLISTQCQTTRVLEQTLSPLWDELLVFDQLIVDGRREHLQQEPPLVVVNVFDHNKFGPPVFLGRALAVPRVKLGEDPYQRPELQFFSLKKGPRAAGELIATFELIELDYRSRLEPSVPSDVEPQDLTPLVEPLSGRLSLPPNVRPVLREFRVEVLFWGLRSLGRVHLFEVEQPQVVLEVAGRRVESEVLASYRESPNFRELVRHLTVDLPEQPYLQPPLSILVIERRAFGRTVLVGSHVVPHMLRFTLRGHEDPPEEEAEEEDTVNLAPLKKLALGSLLSQGPELEEDIPDPEELDWWSKYYASLQELQRQDLPEQPYLQPPLSILVIERRAFGRTVLVGSHVVPHMLRFTLRGHEDPPEEEAEEEDTVNLVPKGPQGQKSLDPFLANAEISRRLLKAPLKKLALGSLLSQGPELEEDIPDPEELDWWSKYYASLQELQRQPNFDEDEMDDPGDSDGANLISVDREVPNQGDAEVEGSAPRKKTIATLKIYSSSLEEEFNHFEDWLNVFPLYRGQGGQEGDGEKEGSGHLVGKFKGSFLIYPESEAVSFSEPQISRGIPQNRPIKLLVRVYVVKATNLAPADPNGKADPYVVVSAGRERQDTKDRYIPKQLNPIFGEVLELSISLPAEPELTVAVFDHDLVGSDDLIGETHIDVENRFYSHHRANCGLASQYDTDGYNAWRDAFRPSQILAGLCQRCGLPAPEYRAGAVKVGSKVFLTPPEILPSGSGVPKEPSGASEEAQALLVLRRWQEMPELGIQLVPEHVETRPLYHPHSPGLLQGSLHMWIDIFPRDVPAPPPVDIKPRQPISYELRVIIWNTEDVVLDDVNPLTGEMSSDIYVKSWVKGLENDKQETDVHFNSLTGEGNFNWRFVFHFDYLPTEREVSVRRRPGPFALEEAEFRQPAVLVLQVWDYDRISANDFLGSLELQLPDMVRGARAPELCSVRLARDGAGPRCNLFRCRRLRGWWPVVKLREAEDVEREAREAQAGKKRRKQRRKGRPEDLEFTDTGGNVYMLTGKVEAEFELLTVEEAEKRPVGKGRKEPEPLEKPNRPKTSFNWFVNPLKTFVFFIWRRYWRILVLLLLLALVTVFLLLVFYTIPGQISQAIFRPLHKP</sequence>
<feature type="region of interest" description="Disordered" evidence="8">
    <location>
        <begin position="526"/>
        <end position="575"/>
    </location>
</feature>
<keyword evidence="5" id="KW-0106">Calcium</keyword>
<protein>
    <submittedName>
        <fullName evidence="11">Fer-1-like protein 4</fullName>
    </submittedName>
</protein>
<evidence type="ECO:0000259" key="10">
    <source>
        <dbReference type="PROSITE" id="PS50004"/>
    </source>
</evidence>
<evidence type="ECO:0000256" key="7">
    <source>
        <dbReference type="ARBA" id="ARBA00023136"/>
    </source>
</evidence>